<proteinExistence type="predicted"/>
<evidence type="ECO:0000313" key="1">
    <source>
        <dbReference type="EMBL" id="MED4401351.1"/>
    </source>
</evidence>
<organism evidence="1 2">
    <name type="scientific">Metabacillus fastidiosus</name>
    <dbReference type="NCBI Taxonomy" id="1458"/>
    <lineage>
        <taxon>Bacteria</taxon>
        <taxon>Bacillati</taxon>
        <taxon>Bacillota</taxon>
        <taxon>Bacilli</taxon>
        <taxon>Bacillales</taxon>
        <taxon>Bacillaceae</taxon>
        <taxon>Metabacillus</taxon>
    </lineage>
</organism>
<dbReference type="InterPro" id="IPR047907">
    <property type="entry name" value="CD1375-like"/>
</dbReference>
<evidence type="ECO:0000313" key="2">
    <source>
        <dbReference type="Proteomes" id="UP001342826"/>
    </source>
</evidence>
<keyword evidence="2" id="KW-1185">Reference proteome</keyword>
<dbReference type="RefSeq" id="WP_268874836.1">
    <property type="nucleotide sequence ID" value="NZ_JARTFQ010000006.1"/>
</dbReference>
<dbReference type="NCBIfam" id="NF040910">
    <property type="entry name" value="CD1375_fam"/>
    <property type="match status" value="1"/>
</dbReference>
<gene>
    <name evidence="1" type="ORF">P9271_08495</name>
</gene>
<comment type="caution">
    <text evidence="1">The sequence shown here is derived from an EMBL/GenBank/DDBJ whole genome shotgun (WGS) entry which is preliminary data.</text>
</comment>
<sequence length="34" mass="3889">MNIIQKKLVESYAVLVMAERTEINDVPEIKKSVV</sequence>
<dbReference type="EMBL" id="JARTFS010000006">
    <property type="protein sequence ID" value="MED4401351.1"/>
    <property type="molecule type" value="Genomic_DNA"/>
</dbReference>
<name>A0ABU6NZQ1_9BACI</name>
<dbReference type="Proteomes" id="UP001342826">
    <property type="component" value="Unassembled WGS sequence"/>
</dbReference>
<protein>
    <submittedName>
        <fullName evidence="1">CD1375 family protein</fullName>
    </submittedName>
</protein>
<reference evidence="1 2" key="1">
    <citation type="submission" date="2023-03" db="EMBL/GenBank/DDBJ databases">
        <title>Bacillus Genome Sequencing.</title>
        <authorList>
            <person name="Dunlap C."/>
        </authorList>
    </citation>
    <scope>NUCLEOTIDE SEQUENCE [LARGE SCALE GENOMIC DNA]</scope>
    <source>
        <strain evidence="1 2">NRS-1717</strain>
    </source>
</reference>
<dbReference type="GeneID" id="301143627"/>
<accession>A0ABU6NZQ1</accession>